<sequence>MKVVVAGSTGFLGTEVIRQALSHPKITTVVALARRETPVPEGSESQADVSKLKSVVCDDFINYPEHVKAEISDAHACIWYCFGLGDRSETPRAADDTGRLIAITPAKSKTYPRDKLREICRDYPLAALEAFSNFNKGKTEPFRFVYVSGSNAERDLDKVPRLMGSYSLMRGLVELSILERVEKCNGALNACVFKPGLINTANTSILVKGIQSVARVLIGLPSIQRDEVAAALLEKAVNGFEKDTYLNDELIEIGQEALKALATSQ</sequence>
<name>A0A428QS04_9HYPO</name>
<protein>
    <recommendedName>
        <fullName evidence="3">NAD(P)-binding domain-containing protein</fullName>
    </recommendedName>
</protein>
<accession>A0A428QS04</accession>
<dbReference type="PANTHER" id="PTHR14097">
    <property type="entry name" value="OXIDOREDUCTASE HTATIP2"/>
    <property type="match status" value="1"/>
</dbReference>
<dbReference type="Gene3D" id="3.40.50.720">
    <property type="entry name" value="NAD(P)-binding Rossmann-like Domain"/>
    <property type="match status" value="1"/>
</dbReference>
<dbReference type="STRING" id="1325734.A0A428QS04"/>
<evidence type="ECO:0000313" key="1">
    <source>
        <dbReference type="EMBL" id="RSL68067.1"/>
    </source>
</evidence>
<gene>
    <name evidence="1" type="ORF">CEP54_002924</name>
</gene>
<dbReference type="EMBL" id="NKCI01000018">
    <property type="protein sequence ID" value="RSL68067.1"/>
    <property type="molecule type" value="Genomic_DNA"/>
</dbReference>
<dbReference type="OrthoDB" id="3535423at2759"/>
<organism evidence="1 2">
    <name type="scientific">Fusarium duplospermum</name>
    <dbReference type="NCBI Taxonomy" id="1325734"/>
    <lineage>
        <taxon>Eukaryota</taxon>
        <taxon>Fungi</taxon>
        <taxon>Dikarya</taxon>
        <taxon>Ascomycota</taxon>
        <taxon>Pezizomycotina</taxon>
        <taxon>Sordariomycetes</taxon>
        <taxon>Hypocreomycetidae</taxon>
        <taxon>Hypocreales</taxon>
        <taxon>Nectriaceae</taxon>
        <taxon>Fusarium</taxon>
        <taxon>Fusarium solani species complex</taxon>
    </lineage>
</organism>
<keyword evidence="2" id="KW-1185">Reference proteome</keyword>
<dbReference type="AlphaFoldDB" id="A0A428QS04"/>
<comment type="caution">
    <text evidence="1">The sequence shown here is derived from an EMBL/GenBank/DDBJ whole genome shotgun (WGS) entry which is preliminary data.</text>
</comment>
<dbReference type="SUPFAM" id="SSF51735">
    <property type="entry name" value="NAD(P)-binding Rossmann-fold domains"/>
    <property type="match status" value="1"/>
</dbReference>
<dbReference type="PANTHER" id="PTHR14097:SF9">
    <property type="entry name" value="EPIMERASE, PUTATIVE (AFU_ORTHOLOGUE AFUA_8G07320)-RELATED"/>
    <property type="match status" value="1"/>
</dbReference>
<proteinExistence type="predicted"/>
<evidence type="ECO:0000313" key="2">
    <source>
        <dbReference type="Proteomes" id="UP000288168"/>
    </source>
</evidence>
<evidence type="ECO:0008006" key="3">
    <source>
        <dbReference type="Google" id="ProtNLM"/>
    </source>
</evidence>
<dbReference type="Proteomes" id="UP000288168">
    <property type="component" value="Unassembled WGS sequence"/>
</dbReference>
<dbReference type="InterPro" id="IPR036291">
    <property type="entry name" value="NAD(P)-bd_dom_sf"/>
</dbReference>
<reference evidence="1 2" key="1">
    <citation type="submission" date="2017-06" db="EMBL/GenBank/DDBJ databases">
        <title>Comparative genomic analysis of Ambrosia Fusariam Clade fungi.</title>
        <authorList>
            <person name="Stajich J.E."/>
            <person name="Carrillo J."/>
            <person name="Kijimoto T."/>
            <person name="Eskalen A."/>
            <person name="O'Donnell K."/>
            <person name="Kasson M."/>
        </authorList>
    </citation>
    <scope>NUCLEOTIDE SEQUENCE [LARGE SCALE GENOMIC DNA]</scope>
    <source>
        <strain evidence="1 2">NRRL62584</strain>
    </source>
</reference>